<dbReference type="AlphaFoldDB" id="A0A432XRE5"/>
<dbReference type="InterPro" id="IPR003615">
    <property type="entry name" value="HNH_nuc"/>
</dbReference>
<accession>A0A432XRE5</accession>
<gene>
    <name evidence="1" type="ORF">CWI69_12095</name>
</gene>
<dbReference type="CDD" id="cd00085">
    <property type="entry name" value="HNHc"/>
    <property type="match status" value="1"/>
</dbReference>
<protein>
    <submittedName>
        <fullName evidence="1">HNH endonuclease</fullName>
    </submittedName>
</protein>
<keyword evidence="1" id="KW-0378">Hydrolase</keyword>
<keyword evidence="1" id="KW-0255">Endonuclease</keyword>
<organism evidence="1 2">
    <name type="scientific">Pseudidiomarina halophila</name>
    <dbReference type="NCBI Taxonomy" id="1449799"/>
    <lineage>
        <taxon>Bacteria</taxon>
        <taxon>Pseudomonadati</taxon>
        <taxon>Pseudomonadota</taxon>
        <taxon>Gammaproteobacteria</taxon>
        <taxon>Alteromonadales</taxon>
        <taxon>Idiomarinaceae</taxon>
        <taxon>Pseudidiomarina</taxon>
    </lineage>
</organism>
<name>A0A432XRE5_9GAMM</name>
<evidence type="ECO:0000313" key="1">
    <source>
        <dbReference type="EMBL" id="RUO51262.1"/>
    </source>
</evidence>
<proteinExistence type="predicted"/>
<evidence type="ECO:0000313" key="2">
    <source>
        <dbReference type="Proteomes" id="UP000287198"/>
    </source>
</evidence>
<keyword evidence="2" id="KW-1185">Reference proteome</keyword>
<dbReference type="GO" id="GO:0004519">
    <property type="term" value="F:endonuclease activity"/>
    <property type="evidence" value="ECO:0007669"/>
    <property type="project" value="UniProtKB-KW"/>
</dbReference>
<sequence>MTRGIEILETRNGMNPNSAVDYIYSYRNLIEGKRFTRTTNAAATRYYLEMIFKENGRDKLLNALSSLRQHIDYYETVGNSSVIKGKEIYEEFSRKAQVSTNDDYIFPDEVNETVELREGKVRSVHVNIYERNPAARAQCIEHYGCYCFICGFDFLNTYGEIGRDFIHVHHELELSTIGKEYVIDPVRDLKPVCPNCHSMIHRRKPAYSVDEIKEQLEKL</sequence>
<keyword evidence="1" id="KW-0540">Nuclease</keyword>
<dbReference type="EMBL" id="PIPW01000006">
    <property type="protein sequence ID" value="RUO51262.1"/>
    <property type="molecule type" value="Genomic_DNA"/>
</dbReference>
<dbReference type="Proteomes" id="UP000287198">
    <property type="component" value="Unassembled WGS sequence"/>
</dbReference>
<comment type="caution">
    <text evidence="1">The sequence shown here is derived from an EMBL/GenBank/DDBJ whole genome shotgun (WGS) entry which is preliminary data.</text>
</comment>
<reference evidence="2" key="1">
    <citation type="journal article" date="2018" name="Front. Microbiol.">
        <title>Genome-Based Analysis Reveals the Taxonomy and Diversity of the Family Idiomarinaceae.</title>
        <authorList>
            <person name="Liu Y."/>
            <person name="Lai Q."/>
            <person name="Shao Z."/>
        </authorList>
    </citation>
    <scope>NUCLEOTIDE SEQUENCE [LARGE SCALE GENOMIC DNA]</scope>
    <source>
        <strain evidence="2">BH195</strain>
    </source>
</reference>